<dbReference type="InParanoid" id="A8NBG6"/>
<dbReference type="Pfam" id="PF00300">
    <property type="entry name" value="His_Phos_1"/>
    <property type="match status" value="1"/>
</dbReference>
<dbReference type="STRING" id="240176.A8NBG6"/>
<dbReference type="SUPFAM" id="SSF53254">
    <property type="entry name" value="Phosphoglycerate mutase-like"/>
    <property type="match status" value="1"/>
</dbReference>
<dbReference type="Proteomes" id="UP000001861">
    <property type="component" value="Unassembled WGS sequence"/>
</dbReference>
<evidence type="ECO:0000256" key="2">
    <source>
        <dbReference type="SAM" id="MobiDB-lite"/>
    </source>
</evidence>
<dbReference type="AlphaFoldDB" id="A8NBG6"/>
<dbReference type="EMBL" id="AACS02000009">
    <property type="protein sequence ID" value="EAU89537.2"/>
    <property type="molecule type" value="Genomic_DNA"/>
</dbReference>
<organism evidence="3 4">
    <name type="scientific">Coprinopsis cinerea (strain Okayama-7 / 130 / ATCC MYA-4618 / FGSC 9003)</name>
    <name type="common">Inky cap fungus</name>
    <name type="synonym">Hormographiella aspergillata</name>
    <dbReference type="NCBI Taxonomy" id="240176"/>
    <lineage>
        <taxon>Eukaryota</taxon>
        <taxon>Fungi</taxon>
        <taxon>Dikarya</taxon>
        <taxon>Basidiomycota</taxon>
        <taxon>Agaricomycotina</taxon>
        <taxon>Agaricomycetes</taxon>
        <taxon>Agaricomycetidae</taxon>
        <taxon>Agaricales</taxon>
        <taxon>Agaricineae</taxon>
        <taxon>Psathyrellaceae</taxon>
        <taxon>Coprinopsis</taxon>
    </lineage>
</organism>
<evidence type="ECO:0008006" key="5">
    <source>
        <dbReference type="Google" id="ProtNLM"/>
    </source>
</evidence>
<feature type="compositionally biased region" description="Polar residues" evidence="2">
    <location>
        <begin position="1"/>
        <end position="10"/>
    </location>
</feature>
<dbReference type="CDD" id="cd07067">
    <property type="entry name" value="HP_PGM_like"/>
    <property type="match status" value="1"/>
</dbReference>
<dbReference type="GO" id="GO:0043456">
    <property type="term" value="P:regulation of pentose-phosphate shunt"/>
    <property type="evidence" value="ECO:0007669"/>
    <property type="project" value="TreeGrafter"/>
</dbReference>
<dbReference type="InterPro" id="IPR029033">
    <property type="entry name" value="His_PPase_superfam"/>
</dbReference>
<dbReference type="OMA" id="DFNRHEH"/>
<dbReference type="eggNOG" id="KOG0235">
    <property type="taxonomic scope" value="Eukaryota"/>
</dbReference>
<feature type="region of interest" description="Disordered" evidence="2">
    <location>
        <begin position="1"/>
        <end position="30"/>
    </location>
</feature>
<dbReference type="GO" id="GO:0004331">
    <property type="term" value="F:fructose-2,6-bisphosphate 2-phosphatase activity"/>
    <property type="evidence" value="ECO:0007669"/>
    <property type="project" value="TreeGrafter"/>
</dbReference>
<dbReference type="InterPro" id="IPR013078">
    <property type="entry name" value="His_Pase_superF_clade-1"/>
</dbReference>
<dbReference type="InterPro" id="IPR051695">
    <property type="entry name" value="Phosphoglycerate_Mutase"/>
</dbReference>
<keyword evidence="4" id="KW-1185">Reference proteome</keyword>
<evidence type="ECO:0000313" key="4">
    <source>
        <dbReference type="Proteomes" id="UP000001861"/>
    </source>
</evidence>
<proteinExistence type="predicted"/>
<dbReference type="VEuPathDB" id="FungiDB:CC1G_02426"/>
<dbReference type="PANTHER" id="PTHR46517">
    <property type="entry name" value="FRUCTOSE-2,6-BISPHOSPHATASE TIGAR"/>
    <property type="match status" value="1"/>
</dbReference>
<dbReference type="OrthoDB" id="354304at2759"/>
<dbReference type="GO" id="GO:0005829">
    <property type="term" value="C:cytosol"/>
    <property type="evidence" value="ECO:0007669"/>
    <property type="project" value="TreeGrafter"/>
</dbReference>
<gene>
    <name evidence="3" type="ORF">CC1G_02426</name>
</gene>
<dbReference type="Gene3D" id="3.40.50.1240">
    <property type="entry name" value="Phosphoglycerate mutase-like"/>
    <property type="match status" value="1"/>
</dbReference>
<sequence length="342" mass="37912">MAKAKTTSLDIPSVPWKRSEDRPSTKGRTPFSNFKLDLPLTFTSLRETTLSETLNYNYDYSLLYHNCQRQAQAVGEFFANTRFTHIYASDLRRAHDTGKAVHSRLQQDPKPPFTVTPLVREQNFGVAEGNAWIVSIPEGSTREEQYSQGVYPVLWERHEKFEGGESLDDLARRAEEALRECVWPHLVRAVEGGNTSGSGGDSRVHIAIASHGLAISEMVSAVTRLDPKLDASKTYKGLLNTAWARAEVRVRDGHSGPIDLQKLPPLEVKVTHFNETQHLNGLPEELSDGEVSATSDEAKAFFGGGGATAAVPKANARVEVEKAAHLDKDTNYRKSMDGKTFY</sequence>
<dbReference type="PANTHER" id="PTHR46517:SF1">
    <property type="entry name" value="FRUCTOSE-2,6-BISPHOSPHATASE TIGAR"/>
    <property type="match status" value="1"/>
</dbReference>
<dbReference type="KEGG" id="cci:CC1G_02426"/>
<dbReference type="GO" id="GO:0045820">
    <property type="term" value="P:negative regulation of glycolytic process"/>
    <property type="evidence" value="ECO:0007669"/>
    <property type="project" value="TreeGrafter"/>
</dbReference>
<reference evidence="3 4" key="1">
    <citation type="journal article" date="2010" name="Proc. Natl. Acad. Sci. U.S.A.">
        <title>Insights into evolution of multicellular fungi from the assembled chromosomes of the mushroom Coprinopsis cinerea (Coprinus cinereus).</title>
        <authorList>
            <person name="Stajich J.E."/>
            <person name="Wilke S.K."/>
            <person name="Ahren D."/>
            <person name="Au C.H."/>
            <person name="Birren B.W."/>
            <person name="Borodovsky M."/>
            <person name="Burns C."/>
            <person name="Canback B."/>
            <person name="Casselton L.A."/>
            <person name="Cheng C.K."/>
            <person name="Deng J."/>
            <person name="Dietrich F.S."/>
            <person name="Fargo D.C."/>
            <person name="Farman M.L."/>
            <person name="Gathman A.C."/>
            <person name="Goldberg J."/>
            <person name="Guigo R."/>
            <person name="Hoegger P.J."/>
            <person name="Hooker J.B."/>
            <person name="Huggins A."/>
            <person name="James T.Y."/>
            <person name="Kamada T."/>
            <person name="Kilaru S."/>
            <person name="Kodira C."/>
            <person name="Kues U."/>
            <person name="Kupfer D."/>
            <person name="Kwan H.S."/>
            <person name="Lomsadze A."/>
            <person name="Li W."/>
            <person name="Lilly W.W."/>
            <person name="Ma L.J."/>
            <person name="Mackey A.J."/>
            <person name="Manning G."/>
            <person name="Martin F."/>
            <person name="Muraguchi H."/>
            <person name="Natvig D.O."/>
            <person name="Palmerini H."/>
            <person name="Ramesh M.A."/>
            <person name="Rehmeyer C.J."/>
            <person name="Roe B.A."/>
            <person name="Shenoy N."/>
            <person name="Stanke M."/>
            <person name="Ter-Hovhannisyan V."/>
            <person name="Tunlid A."/>
            <person name="Velagapudi R."/>
            <person name="Vision T.J."/>
            <person name="Zeng Q."/>
            <person name="Zolan M.E."/>
            <person name="Pukkila P.J."/>
        </authorList>
    </citation>
    <scope>NUCLEOTIDE SEQUENCE [LARGE SCALE GENOMIC DNA]</scope>
    <source>
        <strain evidence="4">Okayama-7 / 130 / ATCC MYA-4618 / FGSC 9003</strain>
    </source>
</reference>
<accession>A8NBG6</accession>
<dbReference type="RefSeq" id="XP_001832164.2">
    <property type="nucleotide sequence ID" value="XM_001832112.2"/>
</dbReference>
<comment type="caution">
    <text evidence="3">The sequence shown here is derived from an EMBL/GenBank/DDBJ whole genome shotgun (WGS) entry which is preliminary data.</text>
</comment>
<dbReference type="HOGENOM" id="CLU_811372_0_0_1"/>
<evidence type="ECO:0000313" key="3">
    <source>
        <dbReference type="EMBL" id="EAU89537.2"/>
    </source>
</evidence>
<evidence type="ECO:0000256" key="1">
    <source>
        <dbReference type="ARBA" id="ARBA00022801"/>
    </source>
</evidence>
<keyword evidence="1" id="KW-0378">Hydrolase</keyword>
<protein>
    <recommendedName>
        <fullName evidence="5">Phosphoglycerate mutase</fullName>
    </recommendedName>
</protein>
<dbReference type="FunCoup" id="A8NBG6">
    <property type="interactions" value="273"/>
</dbReference>
<name>A8NBG6_COPC7</name>
<dbReference type="GeneID" id="6008648"/>